<comment type="caution">
    <text evidence="4">The sequence shown here is derived from an EMBL/GenBank/DDBJ whole genome shotgun (WGS) entry which is preliminary data.</text>
</comment>
<dbReference type="InterPro" id="IPR050478">
    <property type="entry name" value="Ethylene_sulfur-biosynth"/>
</dbReference>
<dbReference type="PANTHER" id="PTHR43795">
    <property type="entry name" value="BIFUNCTIONAL ASPARTATE AMINOTRANSFERASE AND GLUTAMATE/ASPARTATE-PREPHENATE AMINOTRANSFERASE-RELATED"/>
    <property type="match status" value="1"/>
</dbReference>
<evidence type="ECO:0000259" key="3">
    <source>
        <dbReference type="Pfam" id="PF00155"/>
    </source>
</evidence>
<dbReference type="RefSeq" id="XP_005645333.1">
    <property type="nucleotide sequence ID" value="XM_005645276.1"/>
</dbReference>
<dbReference type="GO" id="GO:0030170">
    <property type="term" value="F:pyridoxal phosphate binding"/>
    <property type="evidence" value="ECO:0007669"/>
    <property type="project" value="InterPro"/>
</dbReference>
<dbReference type="AlphaFoldDB" id="I0YQX0"/>
<dbReference type="InterPro" id="IPR015421">
    <property type="entry name" value="PyrdxlP-dep_Trfase_major"/>
</dbReference>
<dbReference type="Pfam" id="PF00155">
    <property type="entry name" value="Aminotran_1_2"/>
    <property type="match status" value="1"/>
</dbReference>
<dbReference type="EMBL" id="AGSI01000014">
    <property type="protein sequence ID" value="EIE20789.1"/>
    <property type="molecule type" value="Genomic_DNA"/>
</dbReference>
<dbReference type="OrthoDB" id="691673at2759"/>
<proteinExistence type="inferred from homology"/>
<evidence type="ECO:0000313" key="5">
    <source>
        <dbReference type="Proteomes" id="UP000007264"/>
    </source>
</evidence>
<dbReference type="InterPro" id="IPR015424">
    <property type="entry name" value="PyrdxlP-dep_Trfase"/>
</dbReference>
<sequence>MKGVPLEADKITVLAGCGSVLDLLFFCIASEGDAVGIPAPYYPAFDNDLKASRHPLKSVRCGLHSLALYLDSSKPVSSQLDAMWDEQNFRVLIVTNPNNPTGEVIPKNTLLEYLKWCCKKGIHLVSDEIYANSVFKRKEDLVSMASILEECEPELKASARALCHVVFGLSKDWGISGMRVGCLYTHNTELTGALDNLGYFAMPSTLVQEAAHQMLQDHDFVNHYIAENLRRLEASYDALTAALEKAGIPYTPAQGAIFLWVDMRAHLSEPTWQAERQFWQDIVDLGVLLTPGKDCHGREPGFFRICYASTPVEGLLEGVRRIESHIQQK</sequence>
<dbReference type="PANTHER" id="PTHR43795:SF39">
    <property type="entry name" value="AMINOTRANSFERASE CLASS I_CLASSII DOMAIN-CONTAINING PROTEIN"/>
    <property type="match status" value="1"/>
</dbReference>
<dbReference type="GeneID" id="17038768"/>
<dbReference type="InterPro" id="IPR004838">
    <property type="entry name" value="NHTrfase_class1_PyrdxlP-BS"/>
</dbReference>
<dbReference type="InterPro" id="IPR015422">
    <property type="entry name" value="PyrdxlP-dep_Trfase_small"/>
</dbReference>
<evidence type="ECO:0000256" key="1">
    <source>
        <dbReference type="ARBA" id="ARBA00007441"/>
    </source>
</evidence>
<dbReference type="SUPFAM" id="SSF53383">
    <property type="entry name" value="PLP-dependent transferases"/>
    <property type="match status" value="1"/>
</dbReference>
<dbReference type="PRINTS" id="PR00753">
    <property type="entry name" value="ACCSYNTHASE"/>
</dbReference>
<dbReference type="Gene3D" id="3.90.1150.10">
    <property type="entry name" value="Aspartate Aminotransferase, domain 1"/>
    <property type="match status" value="1"/>
</dbReference>
<organism evidence="4 5">
    <name type="scientific">Coccomyxa subellipsoidea (strain C-169)</name>
    <name type="common">Green microalga</name>
    <dbReference type="NCBI Taxonomy" id="574566"/>
    <lineage>
        <taxon>Eukaryota</taxon>
        <taxon>Viridiplantae</taxon>
        <taxon>Chlorophyta</taxon>
        <taxon>core chlorophytes</taxon>
        <taxon>Trebouxiophyceae</taxon>
        <taxon>Trebouxiophyceae incertae sedis</taxon>
        <taxon>Coccomyxaceae</taxon>
        <taxon>Coccomyxa</taxon>
        <taxon>Coccomyxa subellipsoidea</taxon>
    </lineage>
</organism>
<keyword evidence="4" id="KW-0808">Transferase</keyword>
<reference evidence="4 5" key="1">
    <citation type="journal article" date="2012" name="Genome Biol.">
        <title>The genome of the polar eukaryotic microalga coccomyxa subellipsoidea reveals traits of cold adaptation.</title>
        <authorList>
            <person name="Blanc G."/>
            <person name="Agarkova I."/>
            <person name="Grimwood J."/>
            <person name="Kuo A."/>
            <person name="Brueggeman A."/>
            <person name="Dunigan D."/>
            <person name="Gurnon J."/>
            <person name="Ladunga I."/>
            <person name="Lindquist E."/>
            <person name="Lucas S."/>
            <person name="Pangilinan J."/>
            <person name="Proschold T."/>
            <person name="Salamov A."/>
            <person name="Schmutz J."/>
            <person name="Weeks D."/>
            <person name="Yamada T."/>
            <person name="Claverie J.M."/>
            <person name="Grigoriev I."/>
            <person name="Van Etten J."/>
            <person name="Lomsadze A."/>
            <person name="Borodovsky M."/>
        </authorList>
    </citation>
    <scope>NUCLEOTIDE SEQUENCE [LARGE SCALE GENOMIC DNA]</scope>
    <source>
        <strain evidence="4 5">C-169</strain>
    </source>
</reference>
<protein>
    <submittedName>
        <fullName evidence="4">PLP-dependent transferase</fullName>
    </submittedName>
</protein>
<evidence type="ECO:0000256" key="2">
    <source>
        <dbReference type="ARBA" id="ARBA00022898"/>
    </source>
</evidence>
<feature type="domain" description="Aminotransferase class I/classII large" evidence="3">
    <location>
        <begin position="3"/>
        <end position="322"/>
    </location>
</feature>
<dbReference type="eggNOG" id="KOG0256">
    <property type="taxonomic scope" value="Eukaryota"/>
</dbReference>
<dbReference type="Gene3D" id="3.40.640.10">
    <property type="entry name" value="Type I PLP-dependent aspartate aminotransferase-like (Major domain)"/>
    <property type="match status" value="1"/>
</dbReference>
<dbReference type="STRING" id="574566.I0YQX0"/>
<name>I0YQX0_COCSC</name>
<comment type="similarity">
    <text evidence="1">Belongs to the class-I pyridoxal-phosphate-dependent aminotransferase family.</text>
</comment>
<dbReference type="Proteomes" id="UP000007264">
    <property type="component" value="Unassembled WGS sequence"/>
</dbReference>
<dbReference type="GO" id="GO:0008483">
    <property type="term" value="F:transaminase activity"/>
    <property type="evidence" value="ECO:0007669"/>
    <property type="project" value="TreeGrafter"/>
</dbReference>
<keyword evidence="2" id="KW-0663">Pyridoxal phosphate</keyword>
<dbReference type="KEGG" id="csl:COCSUDRAFT_57347"/>
<dbReference type="InterPro" id="IPR004839">
    <property type="entry name" value="Aminotransferase_I/II_large"/>
</dbReference>
<keyword evidence="5" id="KW-1185">Reference proteome</keyword>
<evidence type="ECO:0000313" key="4">
    <source>
        <dbReference type="EMBL" id="EIE20789.1"/>
    </source>
</evidence>
<gene>
    <name evidence="4" type="ORF">COCSUDRAFT_57347</name>
</gene>
<dbReference type="PROSITE" id="PS00105">
    <property type="entry name" value="AA_TRANSFER_CLASS_1"/>
    <property type="match status" value="1"/>
</dbReference>
<accession>I0YQX0</accession>
<dbReference type="CDD" id="cd00609">
    <property type="entry name" value="AAT_like"/>
    <property type="match status" value="1"/>
</dbReference>
<dbReference type="GO" id="GO:0006520">
    <property type="term" value="P:amino acid metabolic process"/>
    <property type="evidence" value="ECO:0007669"/>
    <property type="project" value="TreeGrafter"/>
</dbReference>